<dbReference type="InterPro" id="IPR001087">
    <property type="entry name" value="GDSL"/>
</dbReference>
<proteinExistence type="predicted"/>
<protein>
    <recommendedName>
        <fullName evidence="3">SGNH/GDSL hydrolase family protein</fullName>
    </recommendedName>
</protein>
<gene>
    <name evidence="1" type="ORF">RAH46_16150</name>
</gene>
<dbReference type="SUPFAM" id="SSF52266">
    <property type="entry name" value="SGNH hydrolase"/>
    <property type="match status" value="1"/>
</dbReference>
<accession>A0ABY9QIL5</accession>
<dbReference type="EMBL" id="CP132921">
    <property type="protein sequence ID" value="WMW03863.1"/>
    <property type="molecule type" value="Genomic_DNA"/>
</dbReference>
<dbReference type="RefSeq" id="WP_011533770.1">
    <property type="nucleotide sequence ID" value="NZ_CP132921.1"/>
</dbReference>
<dbReference type="InterPro" id="IPR036514">
    <property type="entry name" value="SGNH_hydro_sf"/>
</dbReference>
<evidence type="ECO:0000313" key="2">
    <source>
        <dbReference type="Proteomes" id="UP001183127"/>
    </source>
</evidence>
<dbReference type="Proteomes" id="UP001183127">
    <property type="component" value="Chromosome"/>
</dbReference>
<dbReference type="Gene3D" id="3.40.50.1110">
    <property type="entry name" value="SGNH hydrolase"/>
    <property type="match status" value="1"/>
</dbReference>
<sequence>MNIARLNPKLMVVGDSLPQGCRSLTVRASLCAQSWPARLAAAQGWDFVPPDHPWEVLFDLEQEIRRLNPILVAPSALSLVGLPERILDNLNLWVAATPKSLHQSFDNLAIAGSEVHHMYSGSWNTFFRQVQAHLRTDLAAQLDHFSDLHIAINGQYVLNPQKVADFDDFAPLDWVERRQPEMLVVHSGHNHGLFKFGFLGKNQSITQGEYNGKNYFQQWQEVAERIARLPAAVERVVIVLLPKVSAVAALQPVSDLREDGYPEAYRVRLLPTSLKIDRSVVVQADAQVREVNSTIRDLFIEAANATQTAHRLVFVDTYQAFDAIDYKNRLNETARVRVNASQFIDNRYLDGELDFAAPQGKRLKAGGYLSIDGMHPSGAGYADLACRVMAELNLPHDRDAIMQHAFDQDRLLSNYPLELDALLNYVDVLRPFNDANWFATDSPDRLRDHTHFSQAIKQLAKLFTQ</sequence>
<reference evidence="1 2" key="1">
    <citation type="submission" date="2023-08" db="EMBL/GenBank/DDBJ databases">
        <title>Complete Genome Sequence of Pseudomonas entomophila TVIN A01.</title>
        <authorList>
            <person name="Shelke T."/>
            <person name="Mahar N.S."/>
            <person name="Gupta I."/>
            <person name="Gupta V."/>
        </authorList>
    </citation>
    <scope>NUCLEOTIDE SEQUENCE [LARGE SCALE GENOMIC DNA]</scope>
    <source>
        <strain evidence="1 2">TVIN-A01</strain>
    </source>
</reference>
<evidence type="ECO:0000313" key="1">
    <source>
        <dbReference type="EMBL" id="WMW03863.1"/>
    </source>
</evidence>
<dbReference type="Pfam" id="PF00657">
    <property type="entry name" value="Lipase_GDSL"/>
    <property type="match status" value="1"/>
</dbReference>
<evidence type="ECO:0008006" key="3">
    <source>
        <dbReference type="Google" id="ProtNLM"/>
    </source>
</evidence>
<dbReference type="GeneID" id="32805732"/>
<keyword evidence="2" id="KW-1185">Reference proteome</keyword>
<name>A0ABY9QIL5_9PSED</name>
<organism evidence="1 2">
    <name type="scientific">Pseudomonas entomophila</name>
    <dbReference type="NCBI Taxonomy" id="312306"/>
    <lineage>
        <taxon>Bacteria</taxon>
        <taxon>Pseudomonadati</taxon>
        <taxon>Pseudomonadota</taxon>
        <taxon>Gammaproteobacteria</taxon>
        <taxon>Pseudomonadales</taxon>
        <taxon>Pseudomonadaceae</taxon>
        <taxon>Pseudomonas</taxon>
    </lineage>
</organism>